<dbReference type="Pfam" id="PF14567">
    <property type="entry name" value="SUKH_5"/>
    <property type="match status" value="1"/>
</dbReference>
<protein>
    <submittedName>
        <fullName evidence="2">Cell wall assembly protein</fullName>
    </submittedName>
</protein>
<dbReference type="InterPro" id="IPR018958">
    <property type="entry name" value="Knr4/Smi1-like_dom"/>
</dbReference>
<reference evidence="2 3" key="1">
    <citation type="submission" date="2018-02" db="EMBL/GenBank/DDBJ databases">
        <title>Jeotgalibacillus proteolyticum sp. nov. a protease producing bacterium isolated from ocean sediments of Laizhou Bay.</title>
        <authorList>
            <person name="Li Y."/>
        </authorList>
    </citation>
    <scope>NUCLEOTIDE SEQUENCE [LARGE SCALE GENOMIC DNA]</scope>
    <source>
        <strain evidence="2 3">22-7</strain>
    </source>
</reference>
<evidence type="ECO:0000313" key="2">
    <source>
        <dbReference type="EMBL" id="PPA68840.1"/>
    </source>
</evidence>
<dbReference type="AlphaFoldDB" id="A0A2S5G789"/>
<sequence length="145" mass="16891">MNDVKDLLHSREPGVDESAIKEAEEKLGAAFPEQYKELFKLCNHPEIGEWTLYPIKDRGNLKKTWDDIVRQNTEVRYDYMAEDLIAIGDDGTGDQLCFKVTNGVMGNTIYLWYHEDAELEEYATNLKEFIILISEEDDDEDYEEE</sequence>
<dbReference type="SMART" id="SM00860">
    <property type="entry name" value="SMI1_KNR4"/>
    <property type="match status" value="1"/>
</dbReference>
<feature type="domain" description="Knr4/Smi1-like" evidence="1">
    <location>
        <begin position="14"/>
        <end position="132"/>
    </location>
</feature>
<dbReference type="OrthoDB" id="2045100at2"/>
<comment type="caution">
    <text evidence="2">The sequence shown here is derived from an EMBL/GenBank/DDBJ whole genome shotgun (WGS) entry which is preliminary data.</text>
</comment>
<gene>
    <name evidence="2" type="ORF">C4B60_18145</name>
</gene>
<dbReference type="Gene3D" id="3.40.1580.10">
    <property type="entry name" value="SMI1/KNR4-like"/>
    <property type="match status" value="1"/>
</dbReference>
<proteinExistence type="predicted"/>
<dbReference type="SUPFAM" id="SSF160631">
    <property type="entry name" value="SMI1/KNR4-like"/>
    <property type="match status" value="1"/>
</dbReference>
<dbReference type="EMBL" id="PREZ01000008">
    <property type="protein sequence ID" value="PPA68840.1"/>
    <property type="molecule type" value="Genomic_DNA"/>
</dbReference>
<dbReference type="RefSeq" id="WP_104059456.1">
    <property type="nucleotide sequence ID" value="NZ_PREZ01000008.1"/>
</dbReference>
<evidence type="ECO:0000313" key="3">
    <source>
        <dbReference type="Proteomes" id="UP000239047"/>
    </source>
</evidence>
<evidence type="ECO:0000259" key="1">
    <source>
        <dbReference type="SMART" id="SM00860"/>
    </source>
</evidence>
<organism evidence="2 3">
    <name type="scientific">Jeotgalibacillus proteolyticus</name>
    <dbReference type="NCBI Taxonomy" id="2082395"/>
    <lineage>
        <taxon>Bacteria</taxon>
        <taxon>Bacillati</taxon>
        <taxon>Bacillota</taxon>
        <taxon>Bacilli</taxon>
        <taxon>Bacillales</taxon>
        <taxon>Caryophanaceae</taxon>
        <taxon>Jeotgalibacillus</taxon>
    </lineage>
</organism>
<dbReference type="InterPro" id="IPR037883">
    <property type="entry name" value="Knr4/Smi1-like_sf"/>
</dbReference>
<accession>A0A2S5G789</accession>
<name>A0A2S5G789_9BACL</name>
<keyword evidence="3" id="KW-1185">Reference proteome</keyword>
<dbReference type="Proteomes" id="UP000239047">
    <property type="component" value="Unassembled WGS sequence"/>
</dbReference>